<accession>A0A7W6V983</accession>
<evidence type="ECO:0000313" key="1">
    <source>
        <dbReference type="EMBL" id="MBB4479973.1"/>
    </source>
</evidence>
<reference evidence="3 4" key="1">
    <citation type="submission" date="2020-08" db="EMBL/GenBank/DDBJ databases">
        <title>Genomic Encyclopedia of Type Strains, Phase IV (KMG-V): Genome sequencing to study the core and pangenomes of soil and plant-associated prokaryotes.</title>
        <authorList>
            <person name="Whitman W."/>
        </authorList>
    </citation>
    <scope>NUCLEOTIDE SEQUENCE [LARGE SCALE GENOMIC DNA]</scope>
    <source>
        <strain evidence="1 4">SEMIA 471</strain>
        <strain evidence="2 3">SEMIA 489</strain>
    </source>
</reference>
<dbReference type="EMBL" id="JACIID010000004">
    <property type="protein sequence ID" value="MBB4535702.1"/>
    <property type="molecule type" value="Genomic_DNA"/>
</dbReference>
<proteinExistence type="predicted"/>
<gene>
    <name evidence="1" type="ORF">GGE46_002554</name>
    <name evidence="2" type="ORF">GGE57_002451</name>
</gene>
<comment type="caution">
    <text evidence="1">The sequence shown here is derived from an EMBL/GenBank/DDBJ whole genome shotgun (WGS) entry which is preliminary data.</text>
</comment>
<dbReference type="Proteomes" id="UP000557344">
    <property type="component" value="Unassembled WGS sequence"/>
</dbReference>
<dbReference type="AlphaFoldDB" id="A0A7W6V983"/>
<protein>
    <submittedName>
        <fullName evidence="1">Uncharacterized protein</fullName>
    </submittedName>
</protein>
<name>A0A7W6V983_RHIET</name>
<organism evidence="1 4">
    <name type="scientific">Rhizobium etli</name>
    <dbReference type="NCBI Taxonomy" id="29449"/>
    <lineage>
        <taxon>Bacteria</taxon>
        <taxon>Pseudomonadati</taxon>
        <taxon>Pseudomonadota</taxon>
        <taxon>Alphaproteobacteria</taxon>
        <taxon>Hyphomicrobiales</taxon>
        <taxon>Rhizobiaceae</taxon>
        <taxon>Rhizobium/Agrobacterium group</taxon>
        <taxon>Rhizobium</taxon>
    </lineage>
</organism>
<evidence type="ECO:0000313" key="4">
    <source>
        <dbReference type="Proteomes" id="UP000557344"/>
    </source>
</evidence>
<dbReference type="EMBL" id="JACIHU010000004">
    <property type="protein sequence ID" value="MBB4479973.1"/>
    <property type="molecule type" value="Genomic_DNA"/>
</dbReference>
<sequence length="32" mass="3222">MAGRTDIAVTGLPTEIVGSHDDRAVVKGGGKL</sequence>
<evidence type="ECO:0000313" key="3">
    <source>
        <dbReference type="Proteomes" id="UP000523431"/>
    </source>
</evidence>
<evidence type="ECO:0000313" key="2">
    <source>
        <dbReference type="EMBL" id="MBB4535702.1"/>
    </source>
</evidence>
<dbReference type="Proteomes" id="UP000523431">
    <property type="component" value="Unassembled WGS sequence"/>
</dbReference>